<dbReference type="EMBL" id="LHPG02000005">
    <property type="protein sequence ID" value="PRW58517.1"/>
    <property type="molecule type" value="Genomic_DNA"/>
</dbReference>
<evidence type="ECO:0000313" key="2">
    <source>
        <dbReference type="EMBL" id="PRW58517.1"/>
    </source>
</evidence>
<comment type="caution">
    <text evidence="2">The sequence shown here is derived from an EMBL/GenBank/DDBJ whole genome shotgun (WGS) entry which is preliminary data.</text>
</comment>
<reference evidence="2 3" key="1">
    <citation type="journal article" date="2018" name="Plant J.">
        <title>Genome sequences of Chlorella sorokiniana UTEX 1602 and Micractinium conductrix SAG 241.80: implications to maltose excretion by a green alga.</title>
        <authorList>
            <person name="Arriola M.B."/>
            <person name="Velmurugan N."/>
            <person name="Zhang Y."/>
            <person name="Plunkett M.H."/>
            <person name="Hondzo H."/>
            <person name="Barney B.M."/>
        </authorList>
    </citation>
    <scope>NUCLEOTIDE SEQUENCE [LARGE SCALE GENOMIC DNA]</scope>
    <source>
        <strain evidence="3">UTEX 1602</strain>
    </source>
</reference>
<dbReference type="AlphaFoldDB" id="A0A2P6TWU4"/>
<dbReference type="OrthoDB" id="550454at2759"/>
<dbReference type="STRING" id="3076.A0A2P6TWU4"/>
<keyword evidence="3" id="KW-1185">Reference proteome</keyword>
<feature type="region of interest" description="Disordered" evidence="1">
    <location>
        <begin position="212"/>
        <end position="243"/>
    </location>
</feature>
<evidence type="ECO:0000256" key="1">
    <source>
        <dbReference type="SAM" id="MobiDB-lite"/>
    </source>
</evidence>
<feature type="region of interest" description="Disordered" evidence="1">
    <location>
        <begin position="154"/>
        <end position="178"/>
    </location>
</feature>
<protein>
    <submittedName>
        <fullName evidence="2">K Homology type 1</fullName>
    </submittedName>
</protein>
<accession>A0A2P6TWU4</accession>
<feature type="region of interest" description="Disordered" evidence="1">
    <location>
        <begin position="33"/>
        <end position="57"/>
    </location>
</feature>
<dbReference type="Proteomes" id="UP000239899">
    <property type="component" value="Unassembled WGS sequence"/>
</dbReference>
<sequence>MNTVAEALALLQRSKAAAASSLRQAKAAALAQLQQSQHRLSPRHTPSGPRRRNEGIDDEEQGIVEASASATGATVTLSLLAAGFVVGPGGASVRAICASTGADIRSYTDSQGGRRVRIFVLEVDREQVVGGITFFYSPPPRAAVPYAAALKATHESPSVPSKPAGLFSPRTAGKENSSGSSAATAALLLAAATAQAAPLQDHQTLSLLATPSAPARTRSSLPSLAPPLPPFGQLSRTSSGAMPMEADDVASTPAYSTTPPSYSLFSGGGLGGAAALFGQPDAFGSGGSVFRSALETPTAPPAAAGASLFCTPSAAFLAPPGSGLSAAEATPDIASASAHLLRAGSGAFEARLLRAGSCGEDALLAAAAAASFHSFPAAAFPTSQAPAFPTAGPLLPPPPQPSPLMAPNPLALLPLGAVPGPTAASAWPGASGPSIWGLPMF</sequence>
<name>A0A2P6TWU4_CHLSO</name>
<proteinExistence type="predicted"/>
<gene>
    <name evidence="2" type="ORF">C2E21_2834</name>
</gene>
<organism evidence="2 3">
    <name type="scientific">Chlorella sorokiniana</name>
    <name type="common">Freshwater green alga</name>
    <dbReference type="NCBI Taxonomy" id="3076"/>
    <lineage>
        <taxon>Eukaryota</taxon>
        <taxon>Viridiplantae</taxon>
        <taxon>Chlorophyta</taxon>
        <taxon>core chlorophytes</taxon>
        <taxon>Trebouxiophyceae</taxon>
        <taxon>Chlorellales</taxon>
        <taxon>Chlorellaceae</taxon>
        <taxon>Chlorella clade</taxon>
        <taxon>Chlorella</taxon>
    </lineage>
</organism>
<evidence type="ECO:0000313" key="3">
    <source>
        <dbReference type="Proteomes" id="UP000239899"/>
    </source>
</evidence>